<accession>E8WVY8</accession>
<evidence type="ECO:0000313" key="15">
    <source>
        <dbReference type="EMBL" id="ADW70747.1"/>
    </source>
</evidence>
<dbReference type="RefSeq" id="WP_013582055.1">
    <property type="nucleotide sequence ID" value="NC_015064.1"/>
</dbReference>
<dbReference type="GO" id="GO:2001295">
    <property type="term" value="P:malonyl-CoA biosynthetic process"/>
    <property type="evidence" value="ECO:0007669"/>
    <property type="project" value="UniProtKB-UniRule"/>
</dbReference>
<dbReference type="SUPFAM" id="SSF52096">
    <property type="entry name" value="ClpP/crotonase"/>
    <property type="match status" value="1"/>
</dbReference>
<gene>
    <name evidence="13" type="primary">accD</name>
    <name evidence="15" type="ordered locus">AciX9_3747</name>
</gene>
<dbReference type="PROSITE" id="PS50980">
    <property type="entry name" value="COA_CT_NTER"/>
    <property type="match status" value="1"/>
</dbReference>
<comment type="catalytic activity">
    <reaction evidence="13">
        <text>N(6)-carboxybiotinyl-L-lysyl-[protein] + acetyl-CoA = N(6)-biotinyl-L-lysyl-[protein] + malonyl-CoA</text>
        <dbReference type="Rhea" id="RHEA:54728"/>
        <dbReference type="Rhea" id="RHEA-COMP:10505"/>
        <dbReference type="Rhea" id="RHEA-COMP:10506"/>
        <dbReference type="ChEBI" id="CHEBI:57288"/>
        <dbReference type="ChEBI" id="CHEBI:57384"/>
        <dbReference type="ChEBI" id="CHEBI:83144"/>
        <dbReference type="ChEBI" id="CHEBI:83145"/>
        <dbReference type="EC" id="2.1.3.15"/>
    </reaction>
</comment>
<evidence type="ECO:0000256" key="3">
    <source>
        <dbReference type="ARBA" id="ARBA00022679"/>
    </source>
</evidence>
<keyword evidence="10 13" id="KW-0443">Lipid metabolism</keyword>
<dbReference type="GO" id="GO:0003989">
    <property type="term" value="F:acetyl-CoA carboxylase activity"/>
    <property type="evidence" value="ECO:0007669"/>
    <property type="project" value="InterPro"/>
</dbReference>
<comment type="similarity">
    <text evidence="13">Belongs to the AccD/PCCB family.</text>
</comment>
<evidence type="ECO:0000256" key="6">
    <source>
        <dbReference type="ARBA" id="ARBA00022771"/>
    </source>
</evidence>
<feature type="binding site" evidence="13">
    <location>
        <position position="28"/>
    </location>
    <ligand>
        <name>Zn(2+)</name>
        <dbReference type="ChEBI" id="CHEBI:29105"/>
    </ligand>
</feature>
<feature type="binding site" evidence="13">
    <location>
        <position position="47"/>
    </location>
    <ligand>
        <name>Zn(2+)</name>
        <dbReference type="ChEBI" id="CHEBI:29105"/>
    </ligand>
</feature>
<dbReference type="GO" id="GO:0005524">
    <property type="term" value="F:ATP binding"/>
    <property type="evidence" value="ECO:0007669"/>
    <property type="project" value="UniProtKB-KW"/>
</dbReference>
<comment type="subunit">
    <text evidence="13">Acetyl-CoA carboxylase is a heterohexamer composed of biotin carboxyl carrier protein (AccB), biotin carboxylase (AccC) and two subunits each of ACCase subunit alpha (AccA) and ACCase subunit beta (AccD).</text>
</comment>
<protein>
    <recommendedName>
        <fullName evidence="13">Acetyl-coenzyme A carboxylase carboxyl transferase subunit beta</fullName>
        <shortName evidence="13">ACCase subunit beta</shortName>
        <shortName evidence="13">Acetyl-CoA carboxylase carboxyltransferase subunit beta</shortName>
        <ecNumber evidence="13">2.1.3.15</ecNumber>
    </recommendedName>
</protein>
<dbReference type="InterPro" id="IPR029045">
    <property type="entry name" value="ClpP/crotonase-like_dom_sf"/>
</dbReference>
<dbReference type="eggNOG" id="COG0777">
    <property type="taxonomic scope" value="Bacteria"/>
</dbReference>
<dbReference type="KEGG" id="acm:AciX9_3747"/>
<organism evidence="16">
    <name type="scientific">Granulicella tundricola (strain ATCC BAA-1859 / DSM 23138 / MP5ACTX9)</name>
    <dbReference type="NCBI Taxonomy" id="1198114"/>
    <lineage>
        <taxon>Bacteria</taxon>
        <taxon>Pseudomonadati</taxon>
        <taxon>Acidobacteriota</taxon>
        <taxon>Terriglobia</taxon>
        <taxon>Terriglobales</taxon>
        <taxon>Acidobacteriaceae</taxon>
        <taxon>Granulicella</taxon>
    </lineage>
</organism>
<dbReference type="InterPro" id="IPR011762">
    <property type="entry name" value="COA_CT_N"/>
</dbReference>
<comment type="cofactor">
    <cofactor evidence="13">
        <name>Zn(2+)</name>
        <dbReference type="ChEBI" id="CHEBI:29105"/>
    </cofactor>
    <text evidence="13">Binds 1 zinc ion per subunit.</text>
</comment>
<keyword evidence="8 13" id="KW-0862">Zinc</keyword>
<dbReference type="HOGENOM" id="CLU_015486_1_0_0"/>
<evidence type="ECO:0000256" key="7">
    <source>
        <dbReference type="ARBA" id="ARBA00022832"/>
    </source>
</evidence>
<dbReference type="HAMAP" id="MF_01395">
    <property type="entry name" value="AcetylCoA_CT_beta"/>
    <property type="match status" value="1"/>
</dbReference>
<keyword evidence="3 13" id="KW-0808">Transferase</keyword>
<dbReference type="GO" id="GO:0009317">
    <property type="term" value="C:acetyl-CoA carboxylase complex"/>
    <property type="evidence" value="ECO:0007669"/>
    <property type="project" value="InterPro"/>
</dbReference>
<dbReference type="EC" id="2.1.3.15" evidence="13"/>
<dbReference type="InterPro" id="IPR041010">
    <property type="entry name" value="Znf-ACC"/>
</dbReference>
<dbReference type="PRINTS" id="PR01070">
    <property type="entry name" value="ACCCTRFRASEB"/>
</dbReference>
<dbReference type="Proteomes" id="UP000000343">
    <property type="component" value="Chromosome"/>
</dbReference>
<dbReference type="InterPro" id="IPR034733">
    <property type="entry name" value="AcCoA_carboxyl_beta"/>
</dbReference>
<keyword evidence="13" id="KW-0963">Cytoplasm</keyword>
<evidence type="ECO:0000259" key="14">
    <source>
        <dbReference type="PROSITE" id="PS50980"/>
    </source>
</evidence>
<feature type="zinc finger region" description="C4-type" evidence="13">
    <location>
        <begin position="28"/>
        <end position="50"/>
    </location>
</feature>
<dbReference type="GO" id="GO:0008270">
    <property type="term" value="F:zinc ion binding"/>
    <property type="evidence" value="ECO:0007669"/>
    <property type="project" value="UniProtKB-UniRule"/>
</dbReference>
<evidence type="ECO:0000256" key="1">
    <source>
        <dbReference type="ARBA" id="ARBA00004496"/>
    </source>
</evidence>
<evidence type="ECO:0000256" key="11">
    <source>
        <dbReference type="ARBA" id="ARBA00023160"/>
    </source>
</evidence>
<proteinExistence type="inferred from homology"/>
<dbReference type="PANTHER" id="PTHR42995:SF5">
    <property type="entry name" value="ACETYL-COENZYME A CARBOXYLASE CARBOXYL TRANSFERASE SUBUNIT BETA, CHLOROPLASTIC"/>
    <property type="match status" value="1"/>
</dbReference>
<keyword evidence="7 13" id="KW-0276">Fatty acid metabolism</keyword>
<dbReference type="Gene3D" id="3.90.226.10">
    <property type="entry name" value="2-enoyl-CoA Hydratase, Chain A, domain 1"/>
    <property type="match status" value="1"/>
</dbReference>
<keyword evidence="5 13" id="KW-0547">Nucleotide-binding</keyword>
<dbReference type="EMBL" id="CP002480">
    <property type="protein sequence ID" value="ADW70747.1"/>
    <property type="molecule type" value="Genomic_DNA"/>
</dbReference>
<keyword evidence="6 13" id="KW-0863">Zinc-finger</keyword>
<dbReference type="Pfam" id="PF01039">
    <property type="entry name" value="Carboxyl_trans"/>
    <property type="match status" value="1"/>
</dbReference>
<feature type="binding site" evidence="13">
    <location>
        <position position="50"/>
    </location>
    <ligand>
        <name>Zn(2+)</name>
        <dbReference type="ChEBI" id="CHEBI:29105"/>
    </ligand>
</feature>
<evidence type="ECO:0000256" key="9">
    <source>
        <dbReference type="ARBA" id="ARBA00022840"/>
    </source>
</evidence>
<evidence type="ECO:0000256" key="2">
    <source>
        <dbReference type="ARBA" id="ARBA00022516"/>
    </source>
</evidence>
<dbReference type="PANTHER" id="PTHR42995">
    <property type="entry name" value="ACETYL-COENZYME A CARBOXYLASE CARBOXYL TRANSFERASE SUBUNIT BETA, CHLOROPLASTIC"/>
    <property type="match status" value="1"/>
</dbReference>
<dbReference type="UniPathway" id="UPA00655">
    <property type="reaction ID" value="UER00711"/>
</dbReference>
<comment type="pathway">
    <text evidence="13">Lipid metabolism; malonyl-CoA biosynthesis; malonyl-CoA from acetyl-CoA: step 1/1.</text>
</comment>
<dbReference type="STRING" id="1198114.AciX9_3747"/>
<name>E8WVY8_GRATM</name>
<evidence type="ECO:0000256" key="4">
    <source>
        <dbReference type="ARBA" id="ARBA00022723"/>
    </source>
</evidence>
<dbReference type="InterPro" id="IPR000438">
    <property type="entry name" value="Acetyl_CoA_COase_Trfase_b_su"/>
</dbReference>
<sequence>MSWFKREDHKIVNDETKTVRTEGLWTKCGSCGTPLFKPDLAANLQVCPKCGYHFRFDARSRVENLLEPGYELVDLELRSTDPLNFTDLKPYKRRLAEAQKKTGLNDAIVNAIGQLGPHNVVLSVMEYAFIGGSMGAVVGETIARAVDRSLATRHPLIIVSASGGARMMEGIASLMQLAKISAGLARMDDAKIPYISLMTDPTTGGVTASFAMLGDLNIAEPGALIGFAGPRVIEQTIRQKLPEGFQRSEFLLEHGFLDAVIERKNLKSYLTDTLSWMTNQPATEKAAKA</sequence>
<evidence type="ECO:0000256" key="8">
    <source>
        <dbReference type="ARBA" id="ARBA00022833"/>
    </source>
</evidence>
<feature type="domain" description="CoA carboxyltransferase N-terminal" evidence="14">
    <location>
        <begin position="24"/>
        <end position="289"/>
    </location>
</feature>
<dbReference type="NCBIfam" id="TIGR00515">
    <property type="entry name" value="accD"/>
    <property type="match status" value="1"/>
</dbReference>
<reference evidence="16" key="1">
    <citation type="submission" date="2011-01" db="EMBL/GenBank/DDBJ databases">
        <title>Complete sequence of chromosome of Acidobacterium sp. MP5ACTX9.</title>
        <authorList>
            <consortium name="US DOE Joint Genome Institute"/>
            <person name="Lucas S."/>
            <person name="Copeland A."/>
            <person name="Lapidus A."/>
            <person name="Cheng J.-F."/>
            <person name="Goodwin L."/>
            <person name="Pitluck S."/>
            <person name="Teshima H."/>
            <person name="Detter J.C."/>
            <person name="Han C."/>
            <person name="Tapia R."/>
            <person name="Land M."/>
            <person name="Hauser L."/>
            <person name="Kyrpides N."/>
            <person name="Ivanova N."/>
            <person name="Ovchinnikova G."/>
            <person name="Pagani I."/>
            <person name="Rawat S.R."/>
            <person name="Mannisto M."/>
            <person name="Haggblom M.M."/>
            <person name="Woyke T."/>
        </authorList>
    </citation>
    <scope>NUCLEOTIDE SEQUENCE [LARGE SCALE GENOMIC DNA]</scope>
    <source>
        <strain evidence="16">MP5ACTX9</strain>
    </source>
</reference>
<keyword evidence="9 13" id="KW-0067">ATP-binding</keyword>
<comment type="function">
    <text evidence="12 13">Component of the acetyl coenzyme A carboxylase (ACC) complex. Biotin carboxylase (BC) catalyzes the carboxylation of biotin on its carrier protein (BCCP) and then the CO(2) group is transferred by the transcarboxylase to acetyl-CoA to form malonyl-CoA.</text>
</comment>
<evidence type="ECO:0000256" key="12">
    <source>
        <dbReference type="ARBA" id="ARBA00025280"/>
    </source>
</evidence>
<dbReference type="PaxDb" id="1198114-AciX9_3747"/>
<evidence type="ECO:0000256" key="5">
    <source>
        <dbReference type="ARBA" id="ARBA00022741"/>
    </source>
</evidence>
<keyword evidence="2 13" id="KW-0444">Lipid biosynthesis</keyword>
<evidence type="ECO:0000313" key="16">
    <source>
        <dbReference type="Proteomes" id="UP000000343"/>
    </source>
</evidence>
<evidence type="ECO:0000256" key="13">
    <source>
        <dbReference type="HAMAP-Rule" id="MF_01395"/>
    </source>
</evidence>
<keyword evidence="4 13" id="KW-0479">Metal-binding</keyword>
<dbReference type="AlphaFoldDB" id="E8WVY8"/>
<dbReference type="GO" id="GO:0006633">
    <property type="term" value="P:fatty acid biosynthetic process"/>
    <property type="evidence" value="ECO:0007669"/>
    <property type="project" value="UniProtKB-KW"/>
</dbReference>
<dbReference type="GO" id="GO:0016743">
    <property type="term" value="F:carboxyl- or carbamoyltransferase activity"/>
    <property type="evidence" value="ECO:0007669"/>
    <property type="project" value="UniProtKB-UniRule"/>
</dbReference>
<keyword evidence="11 13" id="KW-0275">Fatty acid biosynthesis</keyword>
<feature type="binding site" evidence="13">
    <location>
        <position position="31"/>
    </location>
    <ligand>
        <name>Zn(2+)</name>
        <dbReference type="ChEBI" id="CHEBI:29105"/>
    </ligand>
</feature>
<evidence type="ECO:0000256" key="10">
    <source>
        <dbReference type="ARBA" id="ARBA00023098"/>
    </source>
</evidence>
<dbReference type="Pfam" id="PF17848">
    <property type="entry name" value="Zn_ribbon_ACC"/>
    <property type="match status" value="1"/>
</dbReference>
<comment type="subcellular location">
    <subcellularLocation>
        <location evidence="1 13">Cytoplasm</location>
    </subcellularLocation>
</comment>
<keyword evidence="16" id="KW-1185">Reference proteome</keyword>
<dbReference type="OrthoDB" id="9772975at2"/>